<dbReference type="Proteomes" id="UP001283361">
    <property type="component" value="Unassembled WGS sequence"/>
</dbReference>
<dbReference type="PANTHER" id="PTHR24243:SF208">
    <property type="entry name" value="PYROKININ-1 RECEPTOR"/>
    <property type="match status" value="1"/>
</dbReference>
<dbReference type="PRINTS" id="PR00237">
    <property type="entry name" value="GPCRRHODOPSN"/>
</dbReference>
<evidence type="ECO:0000313" key="10">
    <source>
        <dbReference type="EMBL" id="KAK3803007.1"/>
    </source>
</evidence>
<evidence type="ECO:0000256" key="2">
    <source>
        <dbReference type="ARBA" id="ARBA00022692"/>
    </source>
</evidence>
<dbReference type="AlphaFoldDB" id="A0AAE1BD09"/>
<feature type="transmembrane region" description="Helical" evidence="8">
    <location>
        <begin position="253"/>
        <end position="274"/>
    </location>
</feature>
<dbReference type="GO" id="GO:0004930">
    <property type="term" value="F:G protein-coupled receptor activity"/>
    <property type="evidence" value="ECO:0007669"/>
    <property type="project" value="UniProtKB-KW"/>
</dbReference>
<evidence type="ECO:0000256" key="7">
    <source>
        <dbReference type="ARBA" id="ARBA00023224"/>
    </source>
</evidence>
<dbReference type="Pfam" id="PF00001">
    <property type="entry name" value="7tm_1"/>
    <property type="match status" value="1"/>
</dbReference>
<evidence type="ECO:0000256" key="5">
    <source>
        <dbReference type="ARBA" id="ARBA00023136"/>
    </source>
</evidence>
<feature type="domain" description="G-protein coupled receptors family 1 profile" evidence="9">
    <location>
        <begin position="40"/>
        <end position="314"/>
    </location>
</feature>
<protein>
    <recommendedName>
        <fullName evidence="9">G-protein coupled receptors family 1 profile domain-containing protein</fullName>
    </recommendedName>
</protein>
<feature type="transmembrane region" description="Helical" evidence="8">
    <location>
        <begin position="116"/>
        <end position="140"/>
    </location>
</feature>
<keyword evidence="7" id="KW-0807">Transducer</keyword>
<accession>A0AAE1BD09</accession>
<keyword evidence="11" id="KW-1185">Reference proteome</keyword>
<comment type="subcellular location">
    <subcellularLocation>
        <location evidence="1">Membrane</location>
        <topology evidence="1">Multi-pass membrane protein</topology>
    </subcellularLocation>
</comment>
<evidence type="ECO:0000256" key="3">
    <source>
        <dbReference type="ARBA" id="ARBA00022989"/>
    </source>
</evidence>
<keyword evidence="4" id="KW-0297">G-protein coupled receptor</keyword>
<keyword evidence="3 8" id="KW-1133">Transmembrane helix</keyword>
<organism evidence="10 11">
    <name type="scientific">Elysia crispata</name>
    <name type="common">lettuce slug</name>
    <dbReference type="NCBI Taxonomy" id="231223"/>
    <lineage>
        <taxon>Eukaryota</taxon>
        <taxon>Metazoa</taxon>
        <taxon>Spiralia</taxon>
        <taxon>Lophotrochozoa</taxon>
        <taxon>Mollusca</taxon>
        <taxon>Gastropoda</taxon>
        <taxon>Heterobranchia</taxon>
        <taxon>Euthyneura</taxon>
        <taxon>Panpulmonata</taxon>
        <taxon>Sacoglossa</taxon>
        <taxon>Placobranchoidea</taxon>
        <taxon>Plakobranchidae</taxon>
        <taxon>Elysia</taxon>
    </lineage>
</organism>
<evidence type="ECO:0000256" key="8">
    <source>
        <dbReference type="SAM" id="Phobius"/>
    </source>
</evidence>
<keyword evidence="5 8" id="KW-0472">Membrane</keyword>
<evidence type="ECO:0000256" key="6">
    <source>
        <dbReference type="ARBA" id="ARBA00023170"/>
    </source>
</evidence>
<dbReference type="InterPro" id="IPR017452">
    <property type="entry name" value="GPCR_Rhodpsn_7TM"/>
</dbReference>
<dbReference type="PANTHER" id="PTHR24243">
    <property type="entry name" value="G-PROTEIN COUPLED RECEPTOR"/>
    <property type="match status" value="1"/>
</dbReference>
<feature type="transmembrane region" description="Helical" evidence="8">
    <location>
        <begin position="294"/>
        <end position="315"/>
    </location>
</feature>
<dbReference type="EMBL" id="JAWDGP010000201">
    <property type="protein sequence ID" value="KAK3803007.1"/>
    <property type="molecule type" value="Genomic_DNA"/>
</dbReference>
<dbReference type="PROSITE" id="PS50262">
    <property type="entry name" value="G_PROTEIN_RECEP_F1_2"/>
    <property type="match status" value="1"/>
</dbReference>
<reference evidence="10" key="1">
    <citation type="journal article" date="2023" name="G3 (Bethesda)">
        <title>A reference genome for the long-term kleptoplast-retaining sea slug Elysia crispata morphotype clarki.</title>
        <authorList>
            <person name="Eastman K.E."/>
            <person name="Pendleton A.L."/>
            <person name="Shaikh M.A."/>
            <person name="Suttiyut T."/>
            <person name="Ogas R."/>
            <person name="Tomko P."/>
            <person name="Gavelis G."/>
            <person name="Widhalm J.R."/>
            <person name="Wisecaver J.H."/>
        </authorList>
    </citation>
    <scope>NUCLEOTIDE SEQUENCE</scope>
    <source>
        <strain evidence="10">ECLA1</strain>
    </source>
</reference>
<evidence type="ECO:0000256" key="4">
    <source>
        <dbReference type="ARBA" id="ARBA00023040"/>
    </source>
</evidence>
<gene>
    <name evidence="10" type="ORF">RRG08_043348</name>
</gene>
<dbReference type="Gene3D" id="1.20.1070.10">
    <property type="entry name" value="Rhodopsin 7-helix transmembrane proteins"/>
    <property type="match status" value="1"/>
</dbReference>
<comment type="caution">
    <text evidence="10">The sequence shown here is derived from an EMBL/GenBank/DDBJ whole genome shotgun (WGS) entry which is preliminary data.</text>
</comment>
<evidence type="ECO:0000259" key="9">
    <source>
        <dbReference type="PROSITE" id="PS50262"/>
    </source>
</evidence>
<evidence type="ECO:0000313" key="11">
    <source>
        <dbReference type="Proteomes" id="UP001283361"/>
    </source>
</evidence>
<feature type="transmembrane region" description="Helical" evidence="8">
    <location>
        <begin position="75"/>
        <end position="96"/>
    </location>
</feature>
<feature type="transmembrane region" description="Helical" evidence="8">
    <location>
        <begin position="36"/>
        <end position="55"/>
    </location>
</feature>
<dbReference type="InterPro" id="IPR000276">
    <property type="entry name" value="GPCR_Rhodpsn"/>
</dbReference>
<sequence>MTPEAPPIVALTSFTNVTETNLDHITPIISEHWSRIIGYVNGFVLTIVVGVLGIVTNTANISVYLKMGLSETTNISFFSLSISDLLVSLSAVLVQLTYNPPVSVMKLPSGAPVSEIGMAACFIMFPCMGCSAWITAVLSIERCLCISMPLKVKEIFTRKVTLSLILAIVIYQMTFIFLLYFDPGPPYDVIARAKSIYFMSSFSVLSFVCFFFVLVSTTLLVVRLKQNLEWRNEAAKQSNKNSRSLKETKAARCVAAICTVFIMCFTPNVALVLTSLVYPKFYQHDPYLGALMRALYAISSLLQVLSSAVNIVVYYRMGTKYREVFSSLFCRKKETRLDLD</sequence>
<evidence type="ECO:0000256" key="1">
    <source>
        <dbReference type="ARBA" id="ARBA00004141"/>
    </source>
</evidence>
<dbReference type="CDD" id="cd00637">
    <property type="entry name" value="7tm_classA_rhodopsin-like"/>
    <property type="match status" value="1"/>
</dbReference>
<proteinExistence type="predicted"/>
<dbReference type="SUPFAM" id="SSF81321">
    <property type="entry name" value="Family A G protein-coupled receptor-like"/>
    <property type="match status" value="1"/>
</dbReference>
<keyword evidence="2 8" id="KW-0812">Transmembrane</keyword>
<dbReference type="GO" id="GO:0005886">
    <property type="term" value="C:plasma membrane"/>
    <property type="evidence" value="ECO:0007669"/>
    <property type="project" value="TreeGrafter"/>
</dbReference>
<feature type="transmembrane region" description="Helical" evidence="8">
    <location>
        <begin position="160"/>
        <end position="181"/>
    </location>
</feature>
<feature type="transmembrane region" description="Helical" evidence="8">
    <location>
        <begin position="196"/>
        <end position="222"/>
    </location>
</feature>
<keyword evidence="6" id="KW-0675">Receptor</keyword>
<name>A0AAE1BD09_9GAST</name>